<feature type="region of interest" description="Disordered" evidence="1">
    <location>
        <begin position="329"/>
        <end position="359"/>
    </location>
</feature>
<dbReference type="Proteomes" id="UP000799118">
    <property type="component" value="Unassembled WGS sequence"/>
</dbReference>
<reference evidence="2" key="1">
    <citation type="journal article" date="2019" name="Environ. Microbiol.">
        <title>Fungal ecological strategies reflected in gene transcription - a case study of two litter decomposers.</title>
        <authorList>
            <person name="Barbi F."/>
            <person name="Kohler A."/>
            <person name="Barry K."/>
            <person name="Baskaran P."/>
            <person name="Daum C."/>
            <person name="Fauchery L."/>
            <person name="Ihrmark K."/>
            <person name="Kuo A."/>
            <person name="LaButti K."/>
            <person name="Lipzen A."/>
            <person name="Morin E."/>
            <person name="Grigoriev I.V."/>
            <person name="Henrissat B."/>
            <person name="Lindahl B."/>
            <person name="Martin F."/>
        </authorList>
    </citation>
    <scope>NUCLEOTIDE SEQUENCE</scope>
    <source>
        <strain evidence="2">JB14</strain>
    </source>
</reference>
<gene>
    <name evidence="2" type="ORF">BT96DRAFT_940183</name>
</gene>
<sequence>MSETQTKDRHILRTPAPEHLGWLIYEEGVDVDINLLVNDTISTLGTFRVPGFEREEGVTHWMVLRMKRFDQKATMEVDLKFTRYSETLRLDLTGLAEWKLLASQCDMDDENMPGMVQWQLDVWALLRKQVIDELEAEVNNGRPLLTNRYISCHELDYLKVLDVIKSRRSREWDKACEMLAIRQHLLKRSPPILQPTEEDMKKYKYVEGLPFVVIAPQYTQKQLSSCELSGQLAGLHYEMALIEEARSQLAGTMGEWAKRRMEIVKKIARSRDGRLPGELPGPESFALVRELKELTERMKEAAVCQNVADNFRVLWARYLIGNVHMHGDESDDELGGSDLEGNNDGEQDVNDDEDGDDTL</sequence>
<dbReference type="AlphaFoldDB" id="A0A6A4HK07"/>
<evidence type="ECO:0000313" key="3">
    <source>
        <dbReference type="Proteomes" id="UP000799118"/>
    </source>
</evidence>
<dbReference type="EMBL" id="ML769483">
    <property type="protein sequence ID" value="KAE9398406.1"/>
    <property type="molecule type" value="Genomic_DNA"/>
</dbReference>
<organism evidence="2 3">
    <name type="scientific">Gymnopus androsaceus JB14</name>
    <dbReference type="NCBI Taxonomy" id="1447944"/>
    <lineage>
        <taxon>Eukaryota</taxon>
        <taxon>Fungi</taxon>
        <taxon>Dikarya</taxon>
        <taxon>Basidiomycota</taxon>
        <taxon>Agaricomycotina</taxon>
        <taxon>Agaricomycetes</taxon>
        <taxon>Agaricomycetidae</taxon>
        <taxon>Agaricales</taxon>
        <taxon>Marasmiineae</taxon>
        <taxon>Omphalotaceae</taxon>
        <taxon>Gymnopus</taxon>
    </lineage>
</organism>
<keyword evidence="3" id="KW-1185">Reference proteome</keyword>
<proteinExistence type="predicted"/>
<name>A0A6A4HK07_9AGAR</name>
<accession>A0A6A4HK07</accession>
<protein>
    <submittedName>
        <fullName evidence="2">Uncharacterized protein</fullName>
    </submittedName>
</protein>
<evidence type="ECO:0000256" key="1">
    <source>
        <dbReference type="SAM" id="MobiDB-lite"/>
    </source>
</evidence>
<evidence type="ECO:0000313" key="2">
    <source>
        <dbReference type="EMBL" id="KAE9398406.1"/>
    </source>
</evidence>